<evidence type="ECO:0000313" key="5">
    <source>
        <dbReference type="EMBL" id="UOE43059.1"/>
    </source>
</evidence>
<evidence type="ECO:0000256" key="3">
    <source>
        <dbReference type="SAM" id="MobiDB-lite"/>
    </source>
</evidence>
<gene>
    <name evidence="5" type="ORF">MTO99_12770</name>
</gene>
<feature type="compositionally biased region" description="Low complexity" evidence="3">
    <location>
        <begin position="222"/>
        <end position="234"/>
    </location>
</feature>
<feature type="compositionally biased region" description="Low complexity" evidence="3">
    <location>
        <begin position="1"/>
        <end position="18"/>
    </location>
</feature>
<feature type="region of interest" description="Disordered" evidence="3">
    <location>
        <begin position="221"/>
        <end position="240"/>
    </location>
</feature>
<dbReference type="InterPro" id="IPR001647">
    <property type="entry name" value="HTH_TetR"/>
</dbReference>
<reference evidence="5 6" key="1">
    <citation type="submission" date="2022-03" db="EMBL/GenBank/DDBJ databases">
        <title>Mucilaginibacter sp. isolated from the gut of Protaetia brevitarsis seulensis larvae.</title>
        <authorList>
            <person name="Won M."/>
            <person name="Kim S.-J."/>
            <person name="Kwon S.-W."/>
        </authorList>
    </citation>
    <scope>NUCLEOTIDE SEQUENCE [LARGE SCALE GENOMIC DNA]</scope>
    <source>
        <strain evidence="5 6">CFWR-12</strain>
    </source>
</reference>
<name>A0ABY4BVX9_9MICO</name>
<organism evidence="5 6">
    <name type="scientific">Agromyces larvae</name>
    <dbReference type="NCBI Taxonomy" id="2929802"/>
    <lineage>
        <taxon>Bacteria</taxon>
        <taxon>Bacillati</taxon>
        <taxon>Actinomycetota</taxon>
        <taxon>Actinomycetes</taxon>
        <taxon>Micrococcales</taxon>
        <taxon>Microbacteriaceae</taxon>
        <taxon>Agromyces</taxon>
    </lineage>
</organism>
<sequence length="422" mass="45607">MDDSTAAARTDAPADVAPTPAPTPAPAPAERRRRPRDRRRQIEAAAAVAFAQRGYHGVSMQEVAHAVGISAPALYRHFPNKYVLFSTSALALAHGLVEATDEAATGGHADPASARRELGDILAATISTTIDSRASGGIYRWEGRYLTDDDRARLHDDLRTLRHRVADPLAVLRPDASPELLDLASRAALSAIASITTHRTAAPTGAIRSLLADTARRSLTVDPAPADDAPPIDAEGPGVRPRRRKDLLVQAAISLFAERGYHEVTIEDIARAVDLTPSGVYRHFAGKSDLLRAACEQAAAVLAAAADDALAREHPADALATLSNAYLRFAVRDRELMDVYTAEVAALDPDDQRRLRTLQRNHVAEWVEVLRRVRPELSARDAKFLVHAGFNVVADLSVTLRREDPAEAIRRIRPFLNAALGA</sequence>
<dbReference type="InterPro" id="IPR009057">
    <property type="entry name" value="Homeodomain-like_sf"/>
</dbReference>
<feature type="region of interest" description="Disordered" evidence="3">
    <location>
        <begin position="1"/>
        <end position="40"/>
    </location>
</feature>
<dbReference type="InterPro" id="IPR050109">
    <property type="entry name" value="HTH-type_TetR-like_transc_reg"/>
</dbReference>
<dbReference type="SUPFAM" id="SSF48498">
    <property type="entry name" value="Tetracyclin repressor-like, C-terminal domain"/>
    <property type="match status" value="1"/>
</dbReference>
<evidence type="ECO:0000313" key="6">
    <source>
        <dbReference type="Proteomes" id="UP000832097"/>
    </source>
</evidence>
<dbReference type="Proteomes" id="UP000832097">
    <property type="component" value="Chromosome"/>
</dbReference>
<feature type="domain" description="HTH tetR-type" evidence="4">
    <location>
        <begin position="36"/>
        <end position="96"/>
    </location>
</feature>
<evidence type="ECO:0000259" key="4">
    <source>
        <dbReference type="PROSITE" id="PS50977"/>
    </source>
</evidence>
<feature type="domain" description="HTH tetR-type" evidence="4">
    <location>
        <begin position="242"/>
        <end position="302"/>
    </location>
</feature>
<dbReference type="EMBL" id="CP094528">
    <property type="protein sequence ID" value="UOE43059.1"/>
    <property type="molecule type" value="Genomic_DNA"/>
</dbReference>
<dbReference type="Pfam" id="PF00440">
    <property type="entry name" value="TetR_N"/>
    <property type="match status" value="2"/>
</dbReference>
<keyword evidence="6" id="KW-1185">Reference proteome</keyword>
<proteinExistence type="predicted"/>
<dbReference type="InterPro" id="IPR023772">
    <property type="entry name" value="DNA-bd_HTH_TetR-type_CS"/>
</dbReference>
<dbReference type="PRINTS" id="PR00455">
    <property type="entry name" value="HTHTETR"/>
</dbReference>
<dbReference type="PANTHER" id="PTHR30055">
    <property type="entry name" value="HTH-TYPE TRANSCRIPTIONAL REGULATOR RUTR"/>
    <property type="match status" value="1"/>
</dbReference>
<dbReference type="InterPro" id="IPR036271">
    <property type="entry name" value="Tet_transcr_reg_TetR-rel_C_sf"/>
</dbReference>
<evidence type="ECO:0000256" key="1">
    <source>
        <dbReference type="ARBA" id="ARBA00023125"/>
    </source>
</evidence>
<dbReference type="SUPFAM" id="SSF46689">
    <property type="entry name" value="Homeodomain-like"/>
    <property type="match status" value="2"/>
</dbReference>
<dbReference type="PROSITE" id="PS01081">
    <property type="entry name" value="HTH_TETR_1"/>
    <property type="match status" value="1"/>
</dbReference>
<evidence type="ECO:0000256" key="2">
    <source>
        <dbReference type="PROSITE-ProRule" id="PRU00335"/>
    </source>
</evidence>
<dbReference type="Gene3D" id="1.10.10.60">
    <property type="entry name" value="Homeodomain-like"/>
    <property type="match status" value="2"/>
</dbReference>
<feature type="DNA-binding region" description="H-T-H motif" evidence="2">
    <location>
        <begin position="59"/>
        <end position="78"/>
    </location>
</feature>
<dbReference type="PROSITE" id="PS50977">
    <property type="entry name" value="HTH_TETR_2"/>
    <property type="match status" value="2"/>
</dbReference>
<accession>A0ABY4BVX9</accession>
<dbReference type="RefSeq" id="WP_243554026.1">
    <property type="nucleotide sequence ID" value="NZ_CP094528.1"/>
</dbReference>
<dbReference type="PANTHER" id="PTHR30055:SF237">
    <property type="entry name" value="TRANSCRIPTIONAL REPRESSOR MCE3R"/>
    <property type="match status" value="1"/>
</dbReference>
<dbReference type="Gene3D" id="1.10.357.10">
    <property type="entry name" value="Tetracycline Repressor, domain 2"/>
    <property type="match status" value="2"/>
</dbReference>
<protein>
    <submittedName>
        <fullName evidence="5">TetR/AcrR family transcriptional regulator</fullName>
    </submittedName>
</protein>
<feature type="DNA-binding region" description="H-T-H motif" evidence="2">
    <location>
        <begin position="265"/>
        <end position="284"/>
    </location>
</feature>
<keyword evidence="1 2" id="KW-0238">DNA-binding</keyword>